<evidence type="ECO:0000313" key="2">
    <source>
        <dbReference type="Proteomes" id="UP000051999"/>
    </source>
</evidence>
<dbReference type="Gene3D" id="3.40.630.30">
    <property type="match status" value="1"/>
</dbReference>
<dbReference type="eggNOG" id="COG0456">
    <property type="taxonomic scope" value="Bacteria"/>
</dbReference>
<gene>
    <name evidence="1" type="ORF">FD35_GL000966</name>
</gene>
<dbReference type="InterPro" id="IPR016181">
    <property type="entry name" value="Acyl_CoA_acyltransferase"/>
</dbReference>
<dbReference type="RefSeq" id="WP_017260778.1">
    <property type="nucleotide sequence ID" value="NZ_AUAW01000019.1"/>
</dbReference>
<dbReference type="Pfam" id="PF13527">
    <property type="entry name" value="Acetyltransf_9"/>
    <property type="match status" value="1"/>
</dbReference>
<proteinExistence type="predicted"/>
<evidence type="ECO:0000313" key="1">
    <source>
        <dbReference type="EMBL" id="KRL53601.1"/>
    </source>
</evidence>
<dbReference type="OrthoDB" id="7017613at2"/>
<dbReference type="Proteomes" id="UP000051999">
    <property type="component" value="Unassembled WGS sequence"/>
</dbReference>
<reference evidence="1 2" key="1">
    <citation type="journal article" date="2015" name="Genome Announc.">
        <title>Expanding the biotechnology potential of lactobacilli through comparative genomics of 213 strains and associated genera.</title>
        <authorList>
            <person name="Sun Z."/>
            <person name="Harris H.M."/>
            <person name="McCann A."/>
            <person name="Guo C."/>
            <person name="Argimon S."/>
            <person name="Zhang W."/>
            <person name="Yang X."/>
            <person name="Jeffery I.B."/>
            <person name="Cooney J.C."/>
            <person name="Kagawa T.F."/>
            <person name="Liu W."/>
            <person name="Song Y."/>
            <person name="Salvetti E."/>
            <person name="Wrobel A."/>
            <person name="Rasinkangas P."/>
            <person name="Parkhill J."/>
            <person name="Rea M.C."/>
            <person name="O'Sullivan O."/>
            <person name="Ritari J."/>
            <person name="Douillard F.P."/>
            <person name="Paul Ross R."/>
            <person name="Yang R."/>
            <person name="Briner A.E."/>
            <person name="Felis G.E."/>
            <person name="de Vos W.M."/>
            <person name="Barrangou R."/>
            <person name="Klaenhammer T.R."/>
            <person name="Caufield P.W."/>
            <person name="Cui Y."/>
            <person name="Zhang H."/>
            <person name="O'Toole P.W."/>
        </authorList>
    </citation>
    <scope>NUCLEOTIDE SEQUENCE [LARGE SCALE GENOMIC DNA]</scope>
    <source>
        <strain evidence="1 2">DSM 15814</strain>
    </source>
</reference>
<accession>A0A0R1RAB5</accession>
<dbReference type="SUPFAM" id="SSF55729">
    <property type="entry name" value="Acyl-CoA N-acyltransferases (Nat)"/>
    <property type="match status" value="1"/>
</dbReference>
<protein>
    <recommendedName>
        <fullName evidence="3">N-acetyltransferase domain-containing protein</fullName>
    </recommendedName>
</protein>
<dbReference type="PATRIC" id="fig|1114972.6.peg.977"/>
<sequence length="188" mass="20769">MKTDTYHYFSLPATDKAAIAELSHHYWPNVEDADENDLRYYLEQQIVVVMHDKNGQLAGSLKIPTTSVTLNDQRYQVSGLSEVMIAPQYLHKGFGTSLIMTAFALIQHDDADFSIFTCPPDLVPFYELGGWTTSPQTVLIGGSSSKPIKSDNIGTVSMLSCFTPVALDHQEQIANSTIALNVGPNVMW</sequence>
<comment type="caution">
    <text evidence="1">The sequence shown here is derived from an EMBL/GenBank/DDBJ whole genome shotgun (WGS) entry which is preliminary data.</text>
</comment>
<evidence type="ECO:0008006" key="3">
    <source>
        <dbReference type="Google" id="ProtNLM"/>
    </source>
</evidence>
<keyword evidence="2" id="KW-1185">Reference proteome</keyword>
<name>A0A0R1RAB5_9LACO</name>
<dbReference type="EMBL" id="AZFF01000017">
    <property type="protein sequence ID" value="KRL53601.1"/>
    <property type="molecule type" value="Genomic_DNA"/>
</dbReference>
<dbReference type="AlphaFoldDB" id="A0A0R1RAB5"/>
<organism evidence="1 2">
    <name type="scientific">Furfurilactobacillus rossiae DSM 15814</name>
    <dbReference type="NCBI Taxonomy" id="1114972"/>
    <lineage>
        <taxon>Bacteria</taxon>
        <taxon>Bacillati</taxon>
        <taxon>Bacillota</taxon>
        <taxon>Bacilli</taxon>
        <taxon>Lactobacillales</taxon>
        <taxon>Lactobacillaceae</taxon>
        <taxon>Furfurilactobacillus</taxon>
    </lineage>
</organism>